<dbReference type="GO" id="GO:0000287">
    <property type="term" value="F:magnesium ion binding"/>
    <property type="evidence" value="ECO:0007669"/>
    <property type="project" value="UniProtKB-UniRule"/>
</dbReference>
<dbReference type="PANTHER" id="PTHR11846:SF0">
    <property type="entry name" value="ADENYLOSUCCINATE SYNTHETASE"/>
    <property type="match status" value="1"/>
</dbReference>
<sequence>MAAVIGIDFGDSGKGRLIDDLAQNASIVARFNGGSNAGHTVKNRFGKFALHMIPSGIFNQKAICVIGRGVAVDLESLVDDEFQQLKKAGVSWKNLIIEEQATLTMPWHKLKDGLREKYRKVKIGTVGKGIGPTYADRTERNGLRIMDLMSPDFREKLKDEIEFQNLFFKLKLSFNKIYDRYNNYAKVIKQYVAHSIPLVRTAYKQKKNILFEGAQGYFLDIDAGTYPFVTSSNPGVVGIWRSFDIHPQEINHVIGITKAYITRVGAGPMPTKLDTFERDIIIKKGHEVGTTSGRIRDPGWLDLVLIKHACEINKVTSLAITKLDILSGFKDINVCIEYKISGRSAAYISGDAAYLENCQPVYKTFPGWQEDISKVRNFKDLPKNAKNYLSFIEKFAKVPVNFIGVGPERGQSIYV</sequence>
<dbReference type="SUPFAM" id="SSF52540">
    <property type="entry name" value="P-loop containing nucleoside triphosphate hydrolases"/>
    <property type="match status" value="1"/>
</dbReference>
<comment type="cofactor">
    <cofactor evidence="8">
        <name>Mg(2+)</name>
        <dbReference type="ChEBI" id="CHEBI:18420"/>
    </cofactor>
    <text evidence="8">Binds 1 Mg(2+) ion per subunit.</text>
</comment>
<dbReference type="InterPro" id="IPR042110">
    <property type="entry name" value="Adenylosuccinate_synth_dom2"/>
</dbReference>
<evidence type="ECO:0000256" key="8">
    <source>
        <dbReference type="HAMAP-Rule" id="MF_00011"/>
    </source>
</evidence>
<dbReference type="EC" id="6.3.4.4" evidence="8"/>
<keyword evidence="5 8" id="KW-0658">Purine biosynthesis</keyword>
<proteinExistence type="inferred from homology"/>
<dbReference type="Pfam" id="PF00709">
    <property type="entry name" value="Adenylsucc_synt"/>
    <property type="match status" value="1"/>
</dbReference>
<evidence type="ECO:0000256" key="3">
    <source>
        <dbReference type="ARBA" id="ARBA00022723"/>
    </source>
</evidence>
<dbReference type="Proteomes" id="UP000178835">
    <property type="component" value="Unassembled WGS sequence"/>
</dbReference>
<dbReference type="GO" id="GO:0004019">
    <property type="term" value="F:adenylosuccinate synthase activity"/>
    <property type="evidence" value="ECO:0007669"/>
    <property type="project" value="UniProtKB-UniRule"/>
</dbReference>
<keyword evidence="2 8" id="KW-0436">Ligase</keyword>
<protein>
    <recommendedName>
        <fullName evidence="8">Adenylosuccinate synthetase</fullName>
        <shortName evidence="8">AMPSase</shortName>
        <shortName evidence="8">AdSS</shortName>
        <ecNumber evidence="8">6.3.4.4</ecNumber>
    </recommendedName>
    <alternativeName>
        <fullName evidence="8">IMP--aspartate ligase</fullName>
    </alternativeName>
</protein>
<dbReference type="InterPro" id="IPR001114">
    <property type="entry name" value="Adenylosuccinate_synthetase"/>
</dbReference>
<dbReference type="NCBIfam" id="NF002223">
    <property type="entry name" value="PRK01117.1"/>
    <property type="match status" value="1"/>
</dbReference>
<dbReference type="GO" id="GO:0005737">
    <property type="term" value="C:cytoplasm"/>
    <property type="evidence" value="ECO:0007669"/>
    <property type="project" value="UniProtKB-SubCell"/>
</dbReference>
<dbReference type="GO" id="GO:0005525">
    <property type="term" value="F:GTP binding"/>
    <property type="evidence" value="ECO:0007669"/>
    <property type="project" value="UniProtKB-UniRule"/>
</dbReference>
<feature type="binding site" evidence="8">
    <location>
        <begin position="290"/>
        <end position="296"/>
    </location>
    <ligand>
        <name>substrate</name>
    </ligand>
</feature>
<comment type="function">
    <text evidence="8">Plays an important role in the de novo pathway of purine nucleotide biosynthesis. Catalyzes the first committed step in the biosynthesis of AMP from IMP.</text>
</comment>
<dbReference type="NCBIfam" id="TIGR00184">
    <property type="entry name" value="purA"/>
    <property type="match status" value="1"/>
</dbReference>
<feature type="active site" description="Proton acceptor" evidence="8">
    <location>
        <position position="11"/>
    </location>
</feature>
<dbReference type="HAMAP" id="MF_00011">
    <property type="entry name" value="Adenylosucc_synth"/>
    <property type="match status" value="1"/>
</dbReference>
<evidence type="ECO:0000313" key="10">
    <source>
        <dbReference type="Proteomes" id="UP000178835"/>
    </source>
</evidence>
<feature type="binding site" evidence="8">
    <location>
        <begin position="322"/>
        <end position="324"/>
    </location>
    <ligand>
        <name>GTP</name>
        <dbReference type="ChEBI" id="CHEBI:37565"/>
    </ligand>
</feature>
<comment type="catalytic activity">
    <reaction evidence="8">
        <text>IMP + L-aspartate + GTP = N(6)-(1,2-dicarboxyethyl)-AMP + GDP + phosphate + 2 H(+)</text>
        <dbReference type="Rhea" id="RHEA:15753"/>
        <dbReference type="ChEBI" id="CHEBI:15378"/>
        <dbReference type="ChEBI" id="CHEBI:29991"/>
        <dbReference type="ChEBI" id="CHEBI:37565"/>
        <dbReference type="ChEBI" id="CHEBI:43474"/>
        <dbReference type="ChEBI" id="CHEBI:57567"/>
        <dbReference type="ChEBI" id="CHEBI:58053"/>
        <dbReference type="ChEBI" id="CHEBI:58189"/>
        <dbReference type="EC" id="6.3.4.4"/>
    </reaction>
</comment>
<evidence type="ECO:0000256" key="7">
    <source>
        <dbReference type="ARBA" id="ARBA00023134"/>
    </source>
</evidence>
<dbReference type="UniPathway" id="UPA00075">
    <property type="reaction ID" value="UER00335"/>
</dbReference>
<dbReference type="FunFam" id="1.10.300.10:FF:000001">
    <property type="entry name" value="Adenylosuccinate synthetase"/>
    <property type="match status" value="1"/>
</dbReference>
<feature type="binding site" description="in other chain" evidence="8">
    <location>
        <position position="230"/>
    </location>
    <ligand>
        <name>IMP</name>
        <dbReference type="ChEBI" id="CHEBI:58053"/>
        <note>ligand shared between dimeric partners</note>
    </ligand>
</feature>
<feature type="binding site" evidence="8">
    <location>
        <begin position="38"/>
        <end position="40"/>
    </location>
    <ligand>
        <name>GTP</name>
        <dbReference type="ChEBI" id="CHEBI:37565"/>
    </ligand>
</feature>
<accession>A0A1G2HGA7</accession>
<feature type="binding site" evidence="8">
    <location>
        <position position="11"/>
    </location>
    <ligand>
        <name>Mg(2+)</name>
        <dbReference type="ChEBI" id="CHEBI:18420"/>
    </ligand>
</feature>
<evidence type="ECO:0000256" key="4">
    <source>
        <dbReference type="ARBA" id="ARBA00022741"/>
    </source>
</evidence>
<dbReference type="Gene3D" id="3.90.170.10">
    <property type="entry name" value="Adenylosuccinate Synthetase, subunit A, domain 3"/>
    <property type="match status" value="1"/>
</dbReference>
<evidence type="ECO:0000313" key="9">
    <source>
        <dbReference type="EMBL" id="OGZ60928.1"/>
    </source>
</evidence>
<dbReference type="AlphaFoldDB" id="A0A1G2HGA7"/>
<keyword evidence="7 8" id="KW-0342">GTP-binding</keyword>
<feature type="binding site" evidence="8">
    <location>
        <position position="140"/>
    </location>
    <ligand>
        <name>IMP</name>
        <dbReference type="ChEBI" id="CHEBI:58053"/>
        <note>ligand shared between dimeric partners</note>
    </ligand>
</feature>
<gene>
    <name evidence="8" type="primary">purA</name>
    <name evidence="9" type="ORF">A2919_00115</name>
</gene>
<organism evidence="9 10">
    <name type="scientific">Candidatus Spechtbacteria bacterium RIFCSPLOWO2_01_FULL_43_12</name>
    <dbReference type="NCBI Taxonomy" id="1802162"/>
    <lineage>
        <taxon>Bacteria</taxon>
        <taxon>Candidatus Spechtiibacteriota</taxon>
    </lineage>
</organism>
<evidence type="ECO:0000256" key="2">
    <source>
        <dbReference type="ARBA" id="ARBA00022598"/>
    </source>
</evidence>
<dbReference type="CDD" id="cd03108">
    <property type="entry name" value="AdSS"/>
    <property type="match status" value="1"/>
</dbReference>
<dbReference type="SMART" id="SM00788">
    <property type="entry name" value="Adenylsucc_synt"/>
    <property type="match status" value="1"/>
</dbReference>
<feature type="binding site" evidence="8">
    <location>
        <position position="296"/>
    </location>
    <ligand>
        <name>GTP</name>
        <dbReference type="ChEBI" id="CHEBI:37565"/>
    </ligand>
</feature>
<feature type="binding site" description="in other chain" evidence="8">
    <location>
        <position position="215"/>
    </location>
    <ligand>
        <name>IMP</name>
        <dbReference type="ChEBI" id="CHEBI:58053"/>
        <note>ligand shared between dimeric partners</note>
    </ligand>
</feature>
<evidence type="ECO:0000256" key="5">
    <source>
        <dbReference type="ARBA" id="ARBA00022755"/>
    </source>
</evidence>
<comment type="caution">
    <text evidence="9">The sequence shown here is derived from an EMBL/GenBank/DDBJ whole genome shotgun (WGS) entry which is preliminary data.</text>
</comment>
<feature type="active site" description="Proton donor" evidence="8">
    <location>
        <position position="39"/>
    </location>
</feature>
<comment type="caution">
    <text evidence="8">Lacks conserved residue(s) required for the propagation of feature annotation.</text>
</comment>
<dbReference type="GO" id="GO:0046040">
    <property type="term" value="P:IMP metabolic process"/>
    <property type="evidence" value="ECO:0007669"/>
    <property type="project" value="TreeGrafter"/>
</dbReference>
<evidence type="ECO:0000256" key="1">
    <source>
        <dbReference type="ARBA" id="ARBA00011738"/>
    </source>
</evidence>
<comment type="subcellular location">
    <subcellularLocation>
        <location evidence="8">Cytoplasm</location>
    </subcellularLocation>
</comment>
<dbReference type="InterPro" id="IPR042109">
    <property type="entry name" value="Adenylosuccinate_synth_dom1"/>
</dbReference>
<comment type="pathway">
    <text evidence="8">Purine metabolism; AMP biosynthesis via de novo pathway; AMP from IMP: step 1/2.</text>
</comment>
<dbReference type="InterPro" id="IPR027417">
    <property type="entry name" value="P-loop_NTPase"/>
</dbReference>
<evidence type="ECO:0000256" key="6">
    <source>
        <dbReference type="ARBA" id="ARBA00022842"/>
    </source>
</evidence>
<feature type="binding site" evidence="8">
    <location>
        <position position="38"/>
    </location>
    <ligand>
        <name>Mg(2+)</name>
        <dbReference type="ChEBI" id="CHEBI:18420"/>
    </ligand>
</feature>
<dbReference type="PANTHER" id="PTHR11846">
    <property type="entry name" value="ADENYLOSUCCINATE SYNTHETASE"/>
    <property type="match status" value="1"/>
</dbReference>
<comment type="similarity">
    <text evidence="8">Belongs to the adenylosuccinate synthetase family.</text>
</comment>
<keyword evidence="8" id="KW-0963">Cytoplasm</keyword>
<keyword evidence="4 8" id="KW-0547">Nucleotide-binding</keyword>
<dbReference type="GO" id="GO:0044208">
    <property type="term" value="P:'de novo' AMP biosynthetic process"/>
    <property type="evidence" value="ECO:0007669"/>
    <property type="project" value="UniProtKB-UniRule"/>
</dbReference>
<feature type="binding site" description="in other chain" evidence="8">
    <location>
        <position position="294"/>
    </location>
    <ligand>
        <name>IMP</name>
        <dbReference type="ChEBI" id="CHEBI:58053"/>
        <note>ligand shared between dimeric partners</note>
    </ligand>
</feature>
<dbReference type="Gene3D" id="1.10.300.10">
    <property type="entry name" value="Adenylosuccinate Synthetase, subunit A, domain 2"/>
    <property type="match status" value="1"/>
</dbReference>
<feature type="binding site" evidence="8">
    <location>
        <begin position="404"/>
        <end position="406"/>
    </location>
    <ligand>
        <name>GTP</name>
        <dbReference type="ChEBI" id="CHEBI:37565"/>
    </ligand>
</feature>
<reference evidence="9 10" key="1">
    <citation type="journal article" date="2016" name="Nat. Commun.">
        <title>Thousands of microbial genomes shed light on interconnected biogeochemical processes in an aquifer system.</title>
        <authorList>
            <person name="Anantharaman K."/>
            <person name="Brown C.T."/>
            <person name="Hug L.A."/>
            <person name="Sharon I."/>
            <person name="Castelle C.J."/>
            <person name="Probst A.J."/>
            <person name="Thomas B.C."/>
            <person name="Singh A."/>
            <person name="Wilkins M.J."/>
            <person name="Karaoz U."/>
            <person name="Brodie E.L."/>
            <person name="Williams K.H."/>
            <person name="Hubbard S.S."/>
            <person name="Banfield J.F."/>
        </authorList>
    </citation>
    <scope>NUCLEOTIDE SEQUENCE [LARGE SCALE GENOMIC DNA]</scope>
</reference>
<feature type="binding site" description="in other chain" evidence="8">
    <location>
        <begin position="36"/>
        <end position="39"/>
    </location>
    <ligand>
        <name>IMP</name>
        <dbReference type="ChEBI" id="CHEBI:58053"/>
        <note>ligand shared between dimeric partners</note>
    </ligand>
</feature>
<keyword evidence="3 8" id="KW-0479">Metal-binding</keyword>
<dbReference type="InterPro" id="IPR042111">
    <property type="entry name" value="Adenylosuccinate_synth_dom3"/>
</dbReference>
<dbReference type="Gene3D" id="3.40.440.10">
    <property type="entry name" value="Adenylosuccinate Synthetase, subunit A, domain 1"/>
    <property type="match status" value="1"/>
</dbReference>
<keyword evidence="6 8" id="KW-0460">Magnesium</keyword>
<name>A0A1G2HGA7_9BACT</name>
<dbReference type="EMBL" id="MHOH01000010">
    <property type="protein sequence ID" value="OGZ60928.1"/>
    <property type="molecule type" value="Genomic_DNA"/>
</dbReference>
<comment type="subunit">
    <text evidence="1 8">Homodimer.</text>
</comment>
<dbReference type="FunFam" id="3.90.170.10:FF:000001">
    <property type="entry name" value="Adenylosuccinate synthetase"/>
    <property type="match status" value="1"/>
</dbReference>